<keyword evidence="3" id="KW-1185">Reference proteome</keyword>
<dbReference type="CDD" id="cd00154">
    <property type="entry name" value="Rab"/>
    <property type="match status" value="1"/>
</dbReference>
<dbReference type="GeneID" id="106808672"/>
<evidence type="ECO:0000256" key="1">
    <source>
        <dbReference type="ARBA" id="ARBA00022741"/>
    </source>
</evidence>
<protein>
    <submittedName>
        <fullName evidence="4 5">GTP-binding protein ypt1-like</fullName>
    </submittedName>
</protein>
<proteinExistence type="predicted"/>
<dbReference type="RefSeq" id="XP_014666980.1">
    <property type="nucleotide sequence ID" value="XM_014811494.1"/>
</dbReference>
<evidence type="ECO:0000256" key="2">
    <source>
        <dbReference type="ARBA" id="ARBA00023134"/>
    </source>
</evidence>
<dbReference type="Gene3D" id="3.40.50.300">
    <property type="entry name" value="P-loop containing nucleotide triphosphate hydrolases"/>
    <property type="match status" value="1"/>
</dbReference>
<keyword evidence="2" id="KW-0342">GTP-binding</keyword>
<dbReference type="InterPro" id="IPR050227">
    <property type="entry name" value="Rab"/>
</dbReference>
<dbReference type="SMART" id="SM00174">
    <property type="entry name" value="RHO"/>
    <property type="match status" value="1"/>
</dbReference>
<organism evidence="3 4">
    <name type="scientific">Priapulus caudatus</name>
    <name type="common">Priapulid worm</name>
    <dbReference type="NCBI Taxonomy" id="37621"/>
    <lineage>
        <taxon>Eukaryota</taxon>
        <taxon>Metazoa</taxon>
        <taxon>Ecdysozoa</taxon>
        <taxon>Scalidophora</taxon>
        <taxon>Priapulida</taxon>
        <taxon>Priapulimorpha</taxon>
        <taxon>Priapulimorphida</taxon>
        <taxon>Priapulidae</taxon>
        <taxon>Priapulus</taxon>
    </lineage>
</organism>
<dbReference type="PRINTS" id="PR00449">
    <property type="entry name" value="RASTRNSFRMNG"/>
</dbReference>
<evidence type="ECO:0000313" key="3">
    <source>
        <dbReference type="Proteomes" id="UP000695022"/>
    </source>
</evidence>
<gene>
    <name evidence="4 5" type="primary">LOC106808672</name>
</gene>
<dbReference type="PROSITE" id="PS51419">
    <property type="entry name" value="RAB"/>
    <property type="match status" value="1"/>
</dbReference>
<dbReference type="InterPro" id="IPR027417">
    <property type="entry name" value="P-loop_NTPase"/>
</dbReference>
<keyword evidence="1" id="KW-0547">Nucleotide-binding</keyword>
<dbReference type="SUPFAM" id="SSF52540">
    <property type="entry name" value="P-loop containing nucleoside triphosphate hydrolases"/>
    <property type="match status" value="1"/>
</dbReference>
<accession>A0ABM1E459</accession>
<evidence type="ECO:0000313" key="4">
    <source>
        <dbReference type="RefSeq" id="XP_014666980.1"/>
    </source>
</evidence>
<evidence type="ECO:0000313" key="5">
    <source>
        <dbReference type="RefSeq" id="XP_014666981.1"/>
    </source>
</evidence>
<name>A0ABM1E459_PRICU</name>
<dbReference type="InterPro" id="IPR001806">
    <property type="entry name" value="Small_GTPase"/>
</dbReference>
<dbReference type="SMART" id="SM00175">
    <property type="entry name" value="RAB"/>
    <property type="match status" value="1"/>
</dbReference>
<dbReference type="NCBIfam" id="TIGR00231">
    <property type="entry name" value="small_GTP"/>
    <property type="match status" value="1"/>
</dbReference>
<dbReference type="SMART" id="SM00173">
    <property type="entry name" value="RAS"/>
    <property type="match status" value="1"/>
</dbReference>
<dbReference type="InterPro" id="IPR005225">
    <property type="entry name" value="Small_GTP-bd"/>
</dbReference>
<dbReference type="PANTHER" id="PTHR47977">
    <property type="entry name" value="RAS-RELATED PROTEIN RAB"/>
    <property type="match status" value="1"/>
</dbReference>
<sequence length="202" mass="22490">MAVCGNPAFKIILCGDYGVGKSSLFRRFTSNTFIEGSVRESALGLDHYAQTFSVTSKDDFKVQLWDTGGMERVATVTSSYYKFSDAAILTYSAEDLESFNNLSQHILEIVSYAENAKIFLCGNKADLHEYVTDSQINEFKEQCQDLIVKSYKVSCKSGVRVHEMFQDVAETLSRENRQRIDPDAFKVAPPVEPKSKCGCGTG</sequence>
<dbReference type="Pfam" id="PF00071">
    <property type="entry name" value="Ras"/>
    <property type="match status" value="1"/>
</dbReference>
<dbReference type="Proteomes" id="UP000695022">
    <property type="component" value="Unplaced"/>
</dbReference>
<reference evidence="4 5" key="1">
    <citation type="submission" date="2025-05" db="UniProtKB">
        <authorList>
            <consortium name="RefSeq"/>
        </authorList>
    </citation>
    <scope>IDENTIFICATION</scope>
</reference>
<dbReference type="RefSeq" id="XP_014666981.1">
    <property type="nucleotide sequence ID" value="XM_014811495.1"/>
</dbReference>